<evidence type="ECO:0000256" key="1">
    <source>
        <dbReference type="SAM" id="SignalP"/>
    </source>
</evidence>
<dbReference type="OrthoDB" id="7767057at2"/>
<protein>
    <submittedName>
        <fullName evidence="2">Uncharacterized conserved protein</fullName>
    </submittedName>
</protein>
<dbReference type="SUPFAM" id="SSF51004">
    <property type="entry name" value="C-terminal (heme d1) domain of cytochrome cd1-nitrite reductase"/>
    <property type="match status" value="1"/>
</dbReference>
<sequence length="369" mass="40547">MRLRHIGFALLATGLSGLPVVQQAAATPAVTTKESHLQRQSLGQGVYEVAYSARHHELYVALAGNLRDPQANKGLIQVLDPDTLALKRTITLPLRAFSLALDDSRNRLYVGHTLDAAVSIIDMRQDIRDDARLRSTITVATKAPTDKYFPVHPRELRLSDDGNRLYMSAVAGDGNVYVIDTQQQKLMHTIEHMGKWTSGLALDDAHQRLFVSNADGHVIELSTQTFAPRATFDAGIHPVNITYDSATQRLYAADSKGHRVLVLDVNTRHPAGQYPTVATLDHLQGPLALLIDAARQRLYVTDRDGGQLNVYALSERQASAPIAQYPLKVFPNSLASDPRSGALFVTIKQKLHDDLSLNGQEAIVRIAHP</sequence>
<keyword evidence="1" id="KW-0732">Signal</keyword>
<dbReference type="EMBL" id="AP018933">
    <property type="protein sequence ID" value="BBG31304.1"/>
    <property type="molecule type" value="Genomic_DNA"/>
</dbReference>
<reference evidence="2 3" key="1">
    <citation type="submission" date="2018-09" db="EMBL/GenBank/DDBJ databases">
        <title>Zymobacter palmae IAM14233 (=T109) whole genome analysis.</title>
        <authorList>
            <person name="Yanase H."/>
        </authorList>
    </citation>
    <scope>NUCLEOTIDE SEQUENCE [LARGE SCALE GENOMIC DNA]</scope>
    <source>
        <strain evidence="2 3">IAM14233</strain>
    </source>
</reference>
<evidence type="ECO:0000313" key="3">
    <source>
        <dbReference type="Proteomes" id="UP000267342"/>
    </source>
</evidence>
<dbReference type="InterPro" id="IPR011048">
    <property type="entry name" value="Haem_d1_sf"/>
</dbReference>
<organism evidence="2 3">
    <name type="scientific">Zymobacter palmae</name>
    <dbReference type="NCBI Taxonomy" id="33074"/>
    <lineage>
        <taxon>Bacteria</taxon>
        <taxon>Pseudomonadati</taxon>
        <taxon>Pseudomonadota</taxon>
        <taxon>Gammaproteobacteria</taxon>
        <taxon>Oceanospirillales</taxon>
        <taxon>Halomonadaceae</taxon>
        <taxon>Zymobacter group</taxon>
        <taxon>Zymobacter</taxon>
    </lineage>
</organism>
<evidence type="ECO:0000313" key="2">
    <source>
        <dbReference type="EMBL" id="BBG31304.1"/>
    </source>
</evidence>
<dbReference type="KEGG" id="zpl:ZBT109_2574"/>
<dbReference type="Proteomes" id="UP000267342">
    <property type="component" value="Chromosome"/>
</dbReference>
<dbReference type="AlphaFoldDB" id="A0A348HI52"/>
<feature type="signal peptide" evidence="1">
    <location>
        <begin position="1"/>
        <end position="24"/>
    </location>
</feature>
<gene>
    <name evidence="2" type="ORF">ZBT109_2574</name>
</gene>
<dbReference type="STRING" id="1123510.GCA_000620025_01734"/>
<dbReference type="PANTHER" id="PTHR47197">
    <property type="entry name" value="PROTEIN NIRF"/>
    <property type="match status" value="1"/>
</dbReference>
<accession>A0A348HI52</accession>
<dbReference type="InterPro" id="IPR051200">
    <property type="entry name" value="Host-pathogen_enzymatic-act"/>
</dbReference>
<dbReference type="PANTHER" id="PTHR47197:SF3">
    <property type="entry name" value="DIHYDRO-HEME D1 DEHYDROGENASE"/>
    <property type="match status" value="1"/>
</dbReference>
<keyword evidence="3" id="KW-1185">Reference proteome</keyword>
<proteinExistence type="predicted"/>
<dbReference type="InterPro" id="IPR015943">
    <property type="entry name" value="WD40/YVTN_repeat-like_dom_sf"/>
</dbReference>
<feature type="chain" id="PRO_5016889325" evidence="1">
    <location>
        <begin position="25"/>
        <end position="369"/>
    </location>
</feature>
<dbReference type="RefSeq" id="WP_027705010.1">
    <property type="nucleotide sequence ID" value="NZ_AP018933.1"/>
</dbReference>
<dbReference type="Gene3D" id="2.130.10.10">
    <property type="entry name" value="YVTN repeat-like/Quinoprotein amine dehydrogenase"/>
    <property type="match status" value="1"/>
</dbReference>
<name>A0A348HI52_9GAMM</name>